<accession>A0A0E9QBY0</accession>
<evidence type="ECO:0000313" key="2">
    <source>
        <dbReference type="EMBL" id="JAH14284.1"/>
    </source>
</evidence>
<sequence>MPTTKKSRRWGRGSVAASSSTERRAEL</sequence>
<dbReference type="EMBL" id="GBXM01094293">
    <property type="protein sequence ID" value="JAH14284.1"/>
    <property type="molecule type" value="Transcribed_RNA"/>
</dbReference>
<dbReference type="AlphaFoldDB" id="A0A0E9QBY0"/>
<feature type="compositionally biased region" description="Basic residues" evidence="1">
    <location>
        <begin position="1"/>
        <end position="11"/>
    </location>
</feature>
<reference evidence="2" key="1">
    <citation type="submission" date="2014-11" db="EMBL/GenBank/DDBJ databases">
        <authorList>
            <person name="Amaro Gonzalez C."/>
        </authorList>
    </citation>
    <scope>NUCLEOTIDE SEQUENCE</scope>
</reference>
<proteinExistence type="predicted"/>
<evidence type="ECO:0000256" key="1">
    <source>
        <dbReference type="SAM" id="MobiDB-lite"/>
    </source>
</evidence>
<feature type="region of interest" description="Disordered" evidence="1">
    <location>
        <begin position="1"/>
        <end position="27"/>
    </location>
</feature>
<reference evidence="2" key="2">
    <citation type="journal article" date="2015" name="Fish Shellfish Immunol.">
        <title>Early steps in the European eel (Anguilla anguilla)-Vibrio vulnificus interaction in the gills: Role of the RtxA13 toxin.</title>
        <authorList>
            <person name="Callol A."/>
            <person name="Pajuelo D."/>
            <person name="Ebbesson L."/>
            <person name="Teles M."/>
            <person name="MacKenzie S."/>
            <person name="Amaro C."/>
        </authorList>
    </citation>
    <scope>NUCLEOTIDE SEQUENCE</scope>
</reference>
<name>A0A0E9QBY0_ANGAN</name>
<protein>
    <submittedName>
        <fullName evidence="2">Uncharacterized protein</fullName>
    </submittedName>
</protein>
<organism evidence="2">
    <name type="scientific">Anguilla anguilla</name>
    <name type="common">European freshwater eel</name>
    <name type="synonym">Muraena anguilla</name>
    <dbReference type="NCBI Taxonomy" id="7936"/>
    <lineage>
        <taxon>Eukaryota</taxon>
        <taxon>Metazoa</taxon>
        <taxon>Chordata</taxon>
        <taxon>Craniata</taxon>
        <taxon>Vertebrata</taxon>
        <taxon>Euteleostomi</taxon>
        <taxon>Actinopterygii</taxon>
        <taxon>Neopterygii</taxon>
        <taxon>Teleostei</taxon>
        <taxon>Anguilliformes</taxon>
        <taxon>Anguillidae</taxon>
        <taxon>Anguilla</taxon>
    </lineage>
</organism>